<reference evidence="2" key="1">
    <citation type="journal article" date="2019" name="Int. J. Syst. Evol. Microbiol.">
        <title>The Global Catalogue of Microorganisms (GCM) 10K type strain sequencing project: providing services to taxonomists for standard genome sequencing and annotation.</title>
        <authorList>
            <consortium name="The Broad Institute Genomics Platform"/>
            <consortium name="The Broad Institute Genome Sequencing Center for Infectious Disease"/>
            <person name="Wu L."/>
            <person name="Ma J."/>
        </authorList>
    </citation>
    <scope>NUCLEOTIDE SEQUENCE [LARGE SCALE GENOMIC DNA]</scope>
    <source>
        <strain evidence="2">KCTC 52094</strain>
    </source>
</reference>
<dbReference type="Proteomes" id="UP001595593">
    <property type="component" value="Unassembled WGS sequence"/>
</dbReference>
<organism evidence="1 2">
    <name type="scientific">Teichococcus globiformis</name>
    <dbReference type="NCBI Taxonomy" id="2307229"/>
    <lineage>
        <taxon>Bacteria</taxon>
        <taxon>Pseudomonadati</taxon>
        <taxon>Pseudomonadota</taxon>
        <taxon>Alphaproteobacteria</taxon>
        <taxon>Acetobacterales</taxon>
        <taxon>Roseomonadaceae</taxon>
        <taxon>Roseomonas</taxon>
    </lineage>
</organism>
<dbReference type="Gene3D" id="3.90.70.10">
    <property type="entry name" value="Cysteine proteinases"/>
    <property type="match status" value="1"/>
</dbReference>
<sequence length="347" mass="37355">MAPLDHIPAPDELARAMAALPPERREEVAATLALPGHHLACLWEEGTLAGLALGLARPTGGMMRLLLVWIAPGVLDRTSAALVLAERLADQAKAVGLLGWRRGGGTVIDAELLPAFGVEAEAEHWFGNLRLPVQEGLVYYRQSTRFTCGPASLLMAMRLLQGEAPTRDAEIALWREATSIVSLSGPGGCDPFGLALAARRRGLQARVLASTPGPMLMERADTEEKRDLIRFVQEGFRAEVAASGLQAEQRAFEVEDLAAALDEGAMVLVLVSQTLTQGRDTPHWILLHGRAGGAKDGWFLISDPWTEPARGEGEADARALPVNASVLDRMAWYGEPPYRTAVVLRTA</sequence>
<dbReference type="InterPro" id="IPR021770">
    <property type="entry name" value="DUF3335"/>
</dbReference>
<keyword evidence="2" id="KW-1185">Reference proteome</keyword>
<evidence type="ECO:0000313" key="1">
    <source>
        <dbReference type="EMBL" id="MFC3126944.1"/>
    </source>
</evidence>
<dbReference type="EMBL" id="JBHRTN010000018">
    <property type="protein sequence ID" value="MFC3126944.1"/>
    <property type="molecule type" value="Genomic_DNA"/>
</dbReference>
<gene>
    <name evidence="1" type="ORF">ACFOD4_17900</name>
</gene>
<dbReference type="Pfam" id="PF11814">
    <property type="entry name" value="DUF3335"/>
    <property type="match status" value="1"/>
</dbReference>
<dbReference type="RefSeq" id="WP_379598594.1">
    <property type="nucleotide sequence ID" value="NZ_JBHRTN010000018.1"/>
</dbReference>
<comment type="caution">
    <text evidence="1">The sequence shown here is derived from an EMBL/GenBank/DDBJ whole genome shotgun (WGS) entry which is preliminary data.</text>
</comment>
<name>A0ABV7G2L8_9PROT</name>
<protein>
    <submittedName>
        <fullName evidence="1">Peptidase C39 family protein</fullName>
    </submittedName>
</protein>
<proteinExistence type="predicted"/>
<accession>A0ABV7G2L8</accession>
<evidence type="ECO:0000313" key="2">
    <source>
        <dbReference type="Proteomes" id="UP001595593"/>
    </source>
</evidence>